<name>A0A1G7N2G4_9EURY</name>
<sequence>MPTCSEADCEASAAVELHIPWDENRLVCAGHARVWAQKDGVVADPLDDADF</sequence>
<keyword evidence="3" id="KW-1185">Reference proteome</keyword>
<evidence type="ECO:0000259" key="1">
    <source>
        <dbReference type="Pfam" id="PF26046"/>
    </source>
</evidence>
<proteinExistence type="predicted"/>
<dbReference type="AlphaFoldDB" id="A0A1G7N2G4"/>
<organism evidence="2 3">
    <name type="scientific">Halorientalis regularis</name>
    <dbReference type="NCBI Taxonomy" id="660518"/>
    <lineage>
        <taxon>Archaea</taxon>
        <taxon>Methanobacteriati</taxon>
        <taxon>Methanobacteriota</taxon>
        <taxon>Stenosarchaea group</taxon>
        <taxon>Halobacteria</taxon>
        <taxon>Halobacteriales</taxon>
        <taxon>Haloarculaceae</taxon>
        <taxon>Halorientalis</taxon>
    </lineage>
</organism>
<reference evidence="3" key="1">
    <citation type="submission" date="2016-10" db="EMBL/GenBank/DDBJ databases">
        <authorList>
            <person name="Varghese N."/>
            <person name="Submissions S."/>
        </authorList>
    </citation>
    <scope>NUCLEOTIDE SEQUENCE [LARGE SCALE GENOMIC DNA]</scope>
    <source>
        <strain evidence="3">IBRC-M 10760</strain>
    </source>
</reference>
<protein>
    <recommendedName>
        <fullName evidence="1">DUF8014 domain-containing protein</fullName>
    </recommendedName>
</protein>
<feature type="domain" description="DUF8014" evidence="1">
    <location>
        <begin position="1"/>
        <end position="50"/>
    </location>
</feature>
<dbReference type="EMBL" id="FNBK01000008">
    <property type="protein sequence ID" value="SDF67500.1"/>
    <property type="molecule type" value="Genomic_DNA"/>
</dbReference>
<evidence type="ECO:0000313" key="3">
    <source>
        <dbReference type="Proteomes" id="UP000199076"/>
    </source>
</evidence>
<dbReference type="STRING" id="660518.SAMN05216218_108136"/>
<dbReference type="RefSeq" id="WP_175452860.1">
    <property type="nucleotide sequence ID" value="NZ_FNBK01000008.1"/>
</dbReference>
<accession>A0A1G7N2G4</accession>
<evidence type="ECO:0000313" key="2">
    <source>
        <dbReference type="EMBL" id="SDF67500.1"/>
    </source>
</evidence>
<dbReference type="OrthoDB" id="192467at2157"/>
<dbReference type="InterPro" id="IPR058327">
    <property type="entry name" value="DUF8014"/>
</dbReference>
<gene>
    <name evidence="2" type="ORF">SAMN05216218_108136</name>
</gene>
<dbReference type="Pfam" id="PF26046">
    <property type="entry name" value="DUF8014"/>
    <property type="match status" value="1"/>
</dbReference>
<dbReference type="Proteomes" id="UP000199076">
    <property type="component" value="Unassembled WGS sequence"/>
</dbReference>